<dbReference type="Pfam" id="PF02132">
    <property type="entry name" value="RecR_ZnF"/>
    <property type="match status" value="1"/>
</dbReference>
<evidence type="ECO:0000256" key="6">
    <source>
        <dbReference type="ARBA" id="ARBA00023204"/>
    </source>
</evidence>
<comment type="function">
    <text evidence="7">May play a role in DNA repair. It seems to be involved in an RecBC-independent recombinational process of DNA repair. It may act with RecF and RecO.</text>
</comment>
<dbReference type="PANTHER" id="PTHR30446:SF0">
    <property type="entry name" value="RECOMBINATION PROTEIN RECR"/>
    <property type="match status" value="1"/>
</dbReference>
<comment type="caution">
    <text evidence="9">The sequence shown here is derived from an EMBL/GenBank/DDBJ whole genome shotgun (WGS) entry which is preliminary data.</text>
</comment>
<evidence type="ECO:0000256" key="5">
    <source>
        <dbReference type="ARBA" id="ARBA00023172"/>
    </source>
</evidence>
<dbReference type="Pfam" id="PF21175">
    <property type="entry name" value="RecR_C"/>
    <property type="match status" value="1"/>
</dbReference>
<dbReference type="PROSITE" id="PS50880">
    <property type="entry name" value="TOPRIM"/>
    <property type="match status" value="1"/>
</dbReference>
<accession>A0A0G0YX87</accession>
<keyword evidence="4 7" id="KW-0862">Zinc</keyword>
<dbReference type="InterPro" id="IPR006171">
    <property type="entry name" value="TOPRIM_dom"/>
</dbReference>
<evidence type="ECO:0000256" key="4">
    <source>
        <dbReference type="ARBA" id="ARBA00022833"/>
    </source>
</evidence>
<feature type="domain" description="Toprim" evidence="8">
    <location>
        <begin position="80"/>
        <end position="181"/>
    </location>
</feature>
<dbReference type="Gene3D" id="3.40.1360.10">
    <property type="match status" value="1"/>
</dbReference>
<comment type="similarity">
    <text evidence="7">Belongs to the RecR family.</text>
</comment>
<dbReference type="InterPro" id="IPR023627">
    <property type="entry name" value="Rcmb_RecR"/>
</dbReference>
<gene>
    <name evidence="7" type="primary">recR</name>
    <name evidence="9" type="ORF">UV05_C0059G0002</name>
</gene>
<evidence type="ECO:0000256" key="3">
    <source>
        <dbReference type="ARBA" id="ARBA00022771"/>
    </source>
</evidence>
<dbReference type="SMART" id="SM00493">
    <property type="entry name" value="TOPRIM"/>
    <property type="match status" value="1"/>
</dbReference>
<sequence length="204" mass="23073">MKPPPIIDRLIQHLEKLPGLGPRSSARIVYYLLRQPQEQIERLADSLQNLKKEIKTCSICFNVNQSDPCEICADDSRDHSIICVVEEPQDLQAVERTGKFKGIYHVLGGYINPHRGVGPEQLKMKNLLERLENDGIEEIILATNPTTEGEVTAMYLTRIIHSSENPKIKNVKVTRIARGVSTGSELEFVDDLTLIRALEGRQEY</sequence>
<dbReference type="HAMAP" id="MF_00017">
    <property type="entry name" value="RecR"/>
    <property type="match status" value="1"/>
</dbReference>
<keyword evidence="3 7" id="KW-0863">Zinc-finger</keyword>
<dbReference type="Pfam" id="PF21176">
    <property type="entry name" value="RecR_HhH"/>
    <property type="match status" value="1"/>
</dbReference>
<dbReference type="CDD" id="cd01025">
    <property type="entry name" value="TOPRIM_recR"/>
    <property type="match status" value="1"/>
</dbReference>
<feature type="zinc finger region" description="C4-type" evidence="7">
    <location>
        <begin position="57"/>
        <end position="72"/>
    </location>
</feature>
<dbReference type="InterPro" id="IPR034137">
    <property type="entry name" value="TOPRIM_RecR"/>
</dbReference>
<dbReference type="PATRIC" id="fig|1618341.3.peg.747"/>
<dbReference type="GO" id="GO:0003677">
    <property type="term" value="F:DNA binding"/>
    <property type="evidence" value="ECO:0007669"/>
    <property type="project" value="UniProtKB-UniRule"/>
</dbReference>
<dbReference type="InterPro" id="IPR000093">
    <property type="entry name" value="DNA_Rcmb_RecR"/>
</dbReference>
<dbReference type="SUPFAM" id="SSF111304">
    <property type="entry name" value="Recombination protein RecR"/>
    <property type="match status" value="1"/>
</dbReference>
<dbReference type="GO" id="GO:0008270">
    <property type="term" value="F:zinc ion binding"/>
    <property type="evidence" value="ECO:0007669"/>
    <property type="project" value="UniProtKB-KW"/>
</dbReference>
<dbReference type="InterPro" id="IPR015967">
    <property type="entry name" value="Rcmb_RecR_Znf"/>
</dbReference>
<organism evidence="9 10">
    <name type="scientific">candidate division CPR1 bacterium GW2011_GWA2_42_17</name>
    <dbReference type="NCBI Taxonomy" id="1618341"/>
    <lineage>
        <taxon>Bacteria</taxon>
        <taxon>candidate division CPR1</taxon>
    </lineage>
</organism>
<dbReference type="Gene3D" id="3.30.60.80">
    <property type="match status" value="1"/>
</dbReference>
<dbReference type="GO" id="GO:0006310">
    <property type="term" value="P:DNA recombination"/>
    <property type="evidence" value="ECO:0007669"/>
    <property type="project" value="UniProtKB-UniRule"/>
</dbReference>
<dbReference type="GO" id="GO:0006281">
    <property type="term" value="P:DNA repair"/>
    <property type="evidence" value="ECO:0007669"/>
    <property type="project" value="UniProtKB-UniRule"/>
</dbReference>
<dbReference type="Proteomes" id="UP000034875">
    <property type="component" value="Unassembled WGS sequence"/>
</dbReference>
<name>A0A0G0YX87_9BACT</name>
<evidence type="ECO:0000313" key="9">
    <source>
        <dbReference type="EMBL" id="KKS41199.1"/>
    </source>
</evidence>
<dbReference type="Pfam" id="PF13662">
    <property type="entry name" value="Toprim_4"/>
    <property type="match status" value="1"/>
</dbReference>
<evidence type="ECO:0000256" key="1">
    <source>
        <dbReference type="ARBA" id="ARBA00022723"/>
    </source>
</evidence>
<evidence type="ECO:0000313" key="10">
    <source>
        <dbReference type="Proteomes" id="UP000034875"/>
    </source>
</evidence>
<dbReference type="EMBL" id="LCCZ01000059">
    <property type="protein sequence ID" value="KKS41199.1"/>
    <property type="molecule type" value="Genomic_DNA"/>
</dbReference>
<protein>
    <recommendedName>
        <fullName evidence="7">Recombination protein RecR</fullName>
    </recommendedName>
</protein>
<dbReference type="Gene3D" id="1.10.8.420">
    <property type="entry name" value="RecR Domain 1"/>
    <property type="match status" value="1"/>
</dbReference>
<dbReference type="NCBIfam" id="TIGR00615">
    <property type="entry name" value="recR"/>
    <property type="match status" value="1"/>
</dbReference>
<evidence type="ECO:0000256" key="2">
    <source>
        <dbReference type="ARBA" id="ARBA00022763"/>
    </source>
</evidence>
<proteinExistence type="inferred from homology"/>
<evidence type="ECO:0000259" key="8">
    <source>
        <dbReference type="PROSITE" id="PS50880"/>
    </source>
</evidence>
<keyword evidence="5 7" id="KW-0233">DNA recombination</keyword>
<dbReference type="PANTHER" id="PTHR30446">
    <property type="entry name" value="RECOMBINATION PROTEIN RECR"/>
    <property type="match status" value="1"/>
</dbReference>
<keyword evidence="1 7" id="KW-0479">Metal-binding</keyword>
<keyword evidence="6 7" id="KW-0234">DNA repair</keyword>
<keyword evidence="2 7" id="KW-0227">DNA damage</keyword>
<dbReference type="AlphaFoldDB" id="A0A0G0YX87"/>
<evidence type="ECO:0000256" key="7">
    <source>
        <dbReference type="HAMAP-Rule" id="MF_00017"/>
    </source>
</evidence>
<reference evidence="9 10" key="1">
    <citation type="journal article" date="2015" name="Nature">
        <title>rRNA introns, odd ribosomes, and small enigmatic genomes across a large radiation of phyla.</title>
        <authorList>
            <person name="Brown C.T."/>
            <person name="Hug L.A."/>
            <person name="Thomas B.C."/>
            <person name="Sharon I."/>
            <person name="Castelle C.J."/>
            <person name="Singh A."/>
            <person name="Wilkins M.J."/>
            <person name="Williams K.H."/>
            <person name="Banfield J.F."/>
        </authorList>
    </citation>
    <scope>NUCLEOTIDE SEQUENCE [LARGE SCALE GENOMIC DNA]</scope>
</reference>